<dbReference type="Proteomes" id="UP000663828">
    <property type="component" value="Unassembled WGS sequence"/>
</dbReference>
<dbReference type="AlphaFoldDB" id="A0A816HGU7"/>
<protein>
    <submittedName>
        <fullName evidence="3">Uncharacterized protein</fullName>
    </submittedName>
</protein>
<reference evidence="3" key="1">
    <citation type="submission" date="2021-02" db="EMBL/GenBank/DDBJ databases">
        <authorList>
            <person name="Nowell W R."/>
        </authorList>
    </citation>
    <scope>NUCLEOTIDE SEQUENCE</scope>
</reference>
<feature type="non-terminal residue" evidence="3">
    <location>
        <position position="1"/>
    </location>
</feature>
<sequence>QIELELQDLQGETAQRDTKRSELKKELAKYDRLIAESEQKLAKIIPEYDVMRREEEQKTAQRDLAEEKRKELFAKRGRGNQFGSKDDRDKWIRLELKSLNKAIHDKREQMERLKKDLQDEQMKSHEIDEQLRQIVDNGNEQRAHMDNVSTRVRDFRQKKSDIAALKTDLARKETQLHIQLSQTRDELRKCQDSLRSVMNKGAASGTDGLQRLLRQFADENRNQDIINGYHGTLIENI</sequence>
<accession>A0A816HGU7</accession>
<proteinExistence type="predicted"/>
<organism evidence="3 4">
    <name type="scientific">Adineta ricciae</name>
    <name type="common">Rotifer</name>
    <dbReference type="NCBI Taxonomy" id="249248"/>
    <lineage>
        <taxon>Eukaryota</taxon>
        <taxon>Metazoa</taxon>
        <taxon>Spiralia</taxon>
        <taxon>Gnathifera</taxon>
        <taxon>Rotifera</taxon>
        <taxon>Eurotatoria</taxon>
        <taxon>Bdelloidea</taxon>
        <taxon>Adinetida</taxon>
        <taxon>Adinetidae</taxon>
        <taxon>Adineta</taxon>
    </lineage>
</organism>
<evidence type="ECO:0000313" key="4">
    <source>
        <dbReference type="Proteomes" id="UP000663828"/>
    </source>
</evidence>
<feature type="region of interest" description="Disordered" evidence="2">
    <location>
        <begin position="1"/>
        <end position="22"/>
    </location>
</feature>
<gene>
    <name evidence="3" type="ORF">XAT740_LOCUS61901</name>
</gene>
<feature type="coiled-coil region" evidence="1">
    <location>
        <begin position="96"/>
        <end position="130"/>
    </location>
</feature>
<evidence type="ECO:0000256" key="1">
    <source>
        <dbReference type="SAM" id="Coils"/>
    </source>
</evidence>
<feature type="non-terminal residue" evidence="3">
    <location>
        <position position="237"/>
    </location>
</feature>
<keyword evidence="1" id="KW-0175">Coiled coil</keyword>
<name>A0A816HGU7_ADIRI</name>
<keyword evidence="4" id="KW-1185">Reference proteome</keyword>
<dbReference type="EMBL" id="CAJNOR010016761">
    <property type="protein sequence ID" value="CAF1685880.1"/>
    <property type="molecule type" value="Genomic_DNA"/>
</dbReference>
<evidence type="ECO:0000313" key="3">
    <source>
        <dbReference type="EMBL" id="CAF1685880.1"/>
    </source>
</evidence>
<evidence type="ECO:0000256" key="2">
    <source>
        <dbReference type="SAM" id="MobiDB-lite"/>
    </source>
</evidence>
<comment type="caution">
    <text evidence="3">The sequence shown here is derived from an EMBL/GenBank/DDBJ whole genome shotgun (WGS) entry which is preliminary data.</text>
</comment>
<dbReference type="PANTHER" id="PTHR43977">
    <property type="entry name" value="STRUCTURAL MAINTENANCE OF CHROMOSOMES PROTEIN 3"/>
    <property type="match status" value="1"/>
</dbReference>